<dbReference type="Pfam" id="PF23344">
    <property type="entry name" value="ZP-N"/>
    <property type="match status" value="1"/>
</dbReference>
<feature type="domain" description="ZP" evidence="2">
    <location>
        <begin position="350"/>
        <end position="587"/>
    </location>
</feature>
<dbReference type="PANTHER" id="PTHR46534">
    <property type="entry name" value="IGGFC_BINDING DOMAIN-CONTAINING PROTEIN"/>
    <property type="match status" value="1"/>
</dbReference>
<dbReference type="PANTHER" id="PTHR46534:SF4">
    <property type="entry name" value="IGGFC-BINDING PROTEIN-LIKE"/>
    <property type="match status" value="1"/>
</dbReference>
<evidence type="ECO:0000259" key="2">
    <source>
        <dbReference type="PROSITE" id="PS51034"/>
    </source>
</evidence>
<dbReference type="InterPro" id="IPR035234">
    <property type="entry name" value="IgGFc-bd_N"/>
</dbReference>
<dbReference type="InterPro" id="IPR055355">
    <property type="entry name" value="ZP-C"/>
</dbReference>
<keyword evidence="1" id="KW-1015">Disulfide bond</keyword>
<dbReference type="InterPro" id="IPR042235">
    <property type="entry name" value="ZP-C_dom"/>
</dbReference>
<dbReference type="Pfam" id="PF00100">
    <property type="entry name" value="Zona_pellucida"/>
    <property type="match status" value="1"/>
</dbReference>
<dbReference type="InterPro" id="IPR001507">
    <property type="entry name" value="ZP_dom"/>
</dbReference>
<comment type="caution">
    <text evidence="3">The sequence shown here is derived from an EMBL/GenBank/DDBJ whole genome shotgun (WGS) entry which is preliminary data.</text>
</comment>
<sequence>MLVAGEKSRKLVMVDADADISVIAFNSAANTADAMTCLSKQDLGTEYFVFTSASGQGNHFAVGNGQDVETQVNITVSGSLVVDGIRYQDKQTVAITLAPQEVILLSDTNDLTGTRLVSSTPVAVFSGNKCYTSSAGACDIVVEQLYPVQSWGKQFVIFPLMTKDTKDRIIIIAARPNTTVDLYTEGTTRQYHLQPGSQVRVDLQNGMLVNSTESIMVGYLFQGSNSPLGFIFDPFITTVPPNSFSRRYYKFVTQAFYYNYLLIVSHSSSSSSDFLLDHRPLSDYVLTVQHLEGLTGWEVNLGKVGGQHEISHQSETFGIYVYGVESYISYGYTLGQADSYSGPEDPPEFTCLSHHGEYRLPLSLVTDAELSIHDVHLNSPECQARQEGQWAVITMPFDKCGTQVVNEYGKTVYVNTVYGSVPNTTVHRIEVPLRCEMVDNETLILQFHPMVTSQAAIGHHNVSMSFYQSSAFNDPITVFPYEIDLHGRIYVEFKVESDDDNLQIHTENCNSSPSLSPDGESYSLLKNGCFMDSTLRIYESFSQRAQRFDFHVLKFGDSPEERPSSRQDIKKNRTFLPTPPSLVGSVALDFWPL</sequence>
<organism evidence="3 4">
    <name type="scientific">Pleurodeles waltl</name>
    <name type="common">Iberian ribbed newt</name>
    <dbReference type="NCBI Taxonomy" id="8319"/>
    <lineage>
        <taxon>Eukaryota</taxon>
        <taxon>Metazoa</taxon>
        <taxon>Chordata</taxon>
        <taxon>Craniata</taxon>
        <taxon>Vertebrata</taxon>
        <taxon>Euteleostomi</taxon>
        <taxon>Amphibia</taxon>
        <taxon>Batrachia</taxon>
        <taxon>Caudata</taxon>
        <taxon>Salamandroidea</taxon>
        <taxon>Salamandridae</taxon>
        <taxon>Pleurodelinae</taxon>
        <taxon>Pleurodeles</taxon>
    </lineage>
</organism>
<dbReference type="Gene3D" id="2.60.40.4100">
    <property type="entry name" value="Zona pellucida, ZP-C domain"/>
    <property type="match status" value="1"/>
</dbReference>
<dbReference type="Proteomes" id="UP001066276">
    <property type="component" value="Chromosome 9"/>
</dbReference>
<evidence type="ECO:0000313" key="3">
    <source>
        <dbReference type="EMBL" id="KAJ1111154.1"/>
    </source>
</evidence>
<dbReference type="InterPro" id="IPR055356">
    <property type="entry name" value="ZP-N"/>
</dbReference>
<dbReference type="Pfam" id="PF17517">
    <property type="entry name" value="IgGFc_binding"/>
    <property type="match status" value="1"/>
</dbReference>
<dbReference type="EMBL" id="JANPWB010000013">
    <property type="protein sequence ID" value="KAJ1111154.1"/>
    <property type="molecule type" value="Genomic_DNA"/>
</dbReference>
<keyword evidence="4" id="KW-1185">Reference proteome</keyword>
<name>A0AAV7N923_PLEWA</name>
<evidence type="ECO:0000256" key="1">
    <source>
        <dbReference type="ARBA" id="ARBA00023157"/>
    </source>
</evidence>
<evidence type="ECO:0000313" key="4">
    <source>
        <dbReference type="Proteomes" id="UP001066276"/>
    </source>
</evidence>
<accession>A0AAV7N923</accession>
<dbReference type="AlphaFoldDB" id="A0AAV7N923"/>
<proteinExistence type="predicted"/>
<protein>
    <recommendedName>
        <fullName evidence="2">ZP domain-containing protein</fullName>
    </recommendedName>
</protein>
<dbReference type="PROSITE" id="PS51034">
    <property type="entry name" value="ZP_2"/>
    <property type="match status" value="1"/>
</dbReference>
<dbReference type="SMART" id="SM00241">
    <property type="entry name" value="ZP"/>
    <property type="match status" value="1"/>
</dbReference>
<gene>
    <name evidence="3" type="ORF">NDU88_008491</name>
</gene>
<reference evidence="3" key="1">
    <citation type="journal article" date="2022" name="bioRxiv">
        <title>Sequencing and chromosome-scale assembly of the giantPleurodeles waltlgenome.</title>
        <authorList>
            <person name="Brown T."/>
            <person name="Elewa A."/>
            <person name="Iarovenko S."/>
            <person name="Subramanian E."/>
            <person name="Araus A.J."/>
            <person name="Petzold A."/>
            <person name="Susuki M."/>
            <person name="Suzuki K.-i.T."/>
            <person name="Hayashi T."/>
            <person name="Toyoda A."/>
            <person name="Oliveira C."/>
            <person name="Osipova E."/>
            <person name="Leigh N.D."/>
            <person name="Simon A."/>
            <person name="Yun M.H."/>
        </authorList>
    </citation>
    <scope>NUCLEOTIDE SEQUENCE</scope>
    <source>
        <strain evidence="3">20211129_DDA</strain>
        <tissue evidence="3">Liver</tissue>
    </source>
</reference>
<dbReference type="Gene3D" id="2.60.40.3210">
    <property type="entry name" value="Zona pellucida, ZP-N domain"/>
    <property type="match status" value="1"/>
</dbReference>